<protein>
    <submittedName>
        <fullName evidence="1">Uncharacterized protein</fullName>
    </submittedName>
</protein>
<dbReference type="Proteomes" id="UP000469724">
    <property type="component" value="Unassembled WGS sequence"/>
</dbReference>
<proteinExistence type="predicted"/>
<sequence length="152" mass="17224">MRMEWSIEKKRGNLRPVLRYRVILERHEEHLALPMVRIASTIPEPPSSWQAFCYPGQFERAGLPSTGCYDLETPNHKRKSGGAELRLPWRPDNRYPEVEASFAALRAAFEAELASAHDSAPMHLRGELELRPALREAIAPAVVADRLLRMAG</sequence>
<dbReference type="AlphaFoldDB" id="A0A7K3NRY5"/>
<comment type="caution">
    <text evidence="1">The sequence shown here is derived from an EMBL/GenBank/DDBJ whole genome shotgun (WGS) entry which is preliminary data.</text>
</comment>
<evidence type="ECO:0000313" key="1">
    <source>
        <dbReference type="EMBL" id="NDY58565.1"/>
    </source>
</evidence>
<dbReference type="RefSeq" id="WP_163303636.1">
    <property type="nucleotide sequence ID" value="NZ_JAAGRQ010000114.1"/>
</dbReference>
<organism evidence="1 2">
    <name type="scientific">Desulfolutivibrio sulfodismutans</name>
    <dbReference type="NCBI Taxonomy" id="63561"/>
    <lineage>
        <taxon>Bacteria</taxon>
        <taxon>Pseudomonadati</taxon>
        <taxon>Thermodesulfobacteriota</taxon>
        <taxon>Desulfovibrionia</taxon>
        <taxon>Desulfovibrionales</taxon>
        <taxon>Desulfovibrionaceae</taxon>
        <taxon>Desulfolutivibrio</taxon>
    </lineage>
</organism>
<gene>
    <name evidence="1" type="ORF">G3N56_17665</name>
</gene>
<dbReference type="EMBL" id="JAAGRQ010000114">
    <property type="protein sequence ID" value="NDY58565.1"/>
    <property type="molecule type" value="Genomic_DNA"/>
</dbReference>
<accession>A0A7K3NRY5</accession>
<name>A0A7K3NRY5_9BACT</name>
<reference evidence="1 2" key="1">
    <citation type="submission" date="2020-02" db="EMBL/GenBank/DDBJ databases">
        <title>Comparative genomics of sulfur disproportionating microorganisms.</title>
        <authorList>
            <person name="Ward L.M."/>
            <person name="Bertran E."/>
            <person name="Johnston D.T."/>
        </authorList>
    </citation>
    <scope>NUCLEOTIDE SEQUENCE [LARGE SCALE GENOMIC DNA]</scope>
    <source>
        <strain evidence="1 2">DSM 3696</strain>
    </source>
</reference>
<keyword evidence="2" id="KW-1185">Reference proteome</keyword>
<evidence type="ECO:0000313" key="2">
    <source>
        <dbReference type="Proteomes" id="UP000469724"/>
    </source>
</evidence>